<dbReference type="PANTHER" id="PTHR11707:SF28">
    <property type="entry name" value="60 KDA LYSOPHOSPHOLIPASE"/>
    <property type="match status" value="1"/>
</dbReference>
<dbReference type="PIRSF" id="PIRSF001220">
    <property type="entry name" value="L-ASNase_gatD"/>
    <property type="match status" value="1"/>
</dbReference>
<accession>A0A0L6U3A6</accession>
<dbReference type="Gene3D" id="3.40.50.1170">
    <property type="entry name" value="L-asparaginase, N-terminal domain"/>
    <property type="match status" value="1"/>
</dbReference>
<reference evidence="4" key="1">
    <citation type="submission" date="2015-07" db="EMBL/GenBank/DDBJ databases">
        <title>Draft genome sequence of Acetobacterium bakii DSM 8293, a potential psychrophilic chemical producer through syngas fermentation.</title>
        <authorList>
            <person name="Song Y."/>
            <person name="Hwang S."/>
            <person name="Cho B.-K."/>
        </authorList>
    </citation>
    <scope>NUCLEOTIDE SEQUENCE [LARGE SCALE GENOMIC DNA]</scope>
    <source>
        <strain evidence="4">DSM 8239</strain>
    </source>
</reference>
<dbReference type="PROSITE" id="PS51732">
    <property type="entry name" value="ASN_GLN_ASE_3"/>
    <property type="match status" value="1"/>
</dbReference>
<evidence type="ECO:0000313" key="4">
    <source>
        <dbReference type="Proteomes" id="UP000036873"/>
    </source>
</evidence>
<dbReference type="STRING" id="52689.AKG39_07775"/>
<dbReference type="Pfam" id="PF00710">
    <property type="entry name" value="Asparaginase"/>
    <property type="match status" value="1"/>
</dbReference>
<feature type="active site" description="O-isoaspartyl threonine intermediate" evidence="1">
    <location>
        <position position="15"/>
    </location>
</feature>
<evidence type="ECO:0000313" key="3">
    <source>
        <dbReference type="EMBL" id="KNZ42270.1"/>
    </source>
</evidence>
<dbReference type="InterPro" id="IPR036152">
    <property type="entry name" value="Asp/glu_Ase-like_sf"/>
</dbReference>
<evidence type="ECO:0000256" key="1">
    <source>
        <dbReference type="PIRSR" id="PIRSR001220-1"/>
    </source>
</evidence>
<dbReference type="InterPro" id="IPR027473">
    <property type="entry name" value="L-asparaginase_C"/>
</dbReference>
<organism evidence="3 4">
    <name type="scientific">Acetobacterium bakii</name>
    <dbReference type="NCBI Taxonomy" id="52689"/>
    <lineage>
        <taxon>Bacteria</taxon>
        <taxon>Bacillati</taxon>
        <taxon>Bacillota</taxon>
        <taxon>Clostridia</taxon>
        <taxon>Eubacteriales</taxon>
        <taxon>Eubacteriaceae</taxon>
        <taxon>Acetobacterium</taxon>
    </lineage>
</organism>
<dbReference type="InterPro" id="IPR027474">
    <property type="entry name" value="L-asparaginase_N"/>
</dbReference>
<dbReference type="PRINTS" id="PR00139">
    <property type="entry name" value="ASNGLNASE"/>
</dbReference>
<dbReference type="EMBL" id="LGYO01000017">
    <property type="protein sequence ID" value="KNZ42270.1"/>
    <property type="molecule type" value="Genomic_DNA"/>
</dbReference>
<dbReference type="Proteomes" id="UP000036873">
    <property type="component" value="Unassembled WGS sequence"/>
</dbReference>
<dbReference type="RefSeq" id="WP_050739818.1">
    <property type="nucleotide sequence ID" value="NZ_LGYO01000017.1"/>
</dbReference>
<evidence type="ECO:0000259" key="2">
    <source>
        <dbReference type="Pfam" id="PF00710"/>
    </source>
</evidence>
<sequence>MEKPPKILILLTGGTIGSSVNDGCIDVDSKRSDDLLSIYKNFDKPLVDFEVSRPFNILSENAEPKHWLQIINTLEKFNLVNYTGVIIAHGSDTLPYTGAALCYGVDSPTIPIVLVAANYALGEVGSNALVNFSASVDFICNQQLPGFYAIYQNSDGEVYVHLASRLLEADWLKDDFSSFGGHLGILDSRGLCCTPSSKNPSMLKLYNPSPDIVPWTKNFNNQILGLRAYPGLNYRCIDLKAQSIKAVLHSQYHCGSGNVIGDNGTSLLEFISNNPQVDHYMISYKDIKGPLYASCHQLIEAGAIPLENISFEAAITKLNFAYNQTEFLPIDYMKREFFYEFVREKCESGYVI</sequence>
<dbReference type="InterPro" id="IPR037152">
    <property type="entry name" value="L-asparaginase_N_sf"/>
</dbReference>
<protein>
    <recommendedName>
        <fullName evidence="2">L-asparaginase N-terminal domain-containing protein</fullName>
    </recommendedName>
</protein>
<feature type="domain" description="L-asparaginase N-terminal" evidence="2">
    <location>
        <begin position="6"/>
        <end position="153"/>
    </location>
</feature>
<dbReference type="PATRIC" id="fig|52689.4.peg.675"/>
<dbReference type="Gene3D" id="3.40.50.40">
    <property type="match status" value="1"/>
</dbReference>
<dbReference type="GO" id="GO:0004067">
    <property type="term" value="F:asparaginase activity"/>
    <property type="evidence" value="ECO:0007669"/>
    <property type="project" value="UniProtKB-UniRule"/>
</dbReference>
<comment type="caution">
    <text evidence="3">The sequence shown here is derived from an EMBL/GenBank/DDBJ whole genome shotgun (WGS) entry which is preliminary data.</text>
</comment>
<name>A0A0L6U3A6_9FIRM</name>
<dbReference type="OrthoDB" id="9788068at2"/>
<keyword evidence="4" id="KW-1185">Reference proteome</keyword>
<dbReference type="AlphaFoldDB" id="A0A0L6U3A6"/>
<dbReference type="PANTHER" id="PTHR11707">
    <property type="entry name" value="L-ASPARAGINASE"/>
    <property type="match status" value="1"/>
</dbReference>
<dbReference type="InterPro" id="IPR006034">
    <property type="entry name" value="Asparaginase/glutaminase-like"/>
</dbReference>
<gene>
    <name evidence="3" type="ORF">AKG39_07775</name>
</gene>
<proteinExistence type="predicted"/>
<dbReference type="SUPFAM" id="SSF53774">
    <property type="entry name" value="Glutaminase/Asparaginase"/>
    <property type="match status" value="1"/>
</dbReference>
<dbReference type="SMART" id="SM00870">
    <property type="entry name" value="Asparaginase"/>
    <property type="match status" value="1"/>
</dbReference>
<dbReference type="PIRSF" id="PIRSF500176">
    <property type="entry name" value="L_ASNase"/>
    <property type="match status" value="1"/>
</dbReference>